<gene>
    <name evidence="7" type="ORF">PHMEG_00020997</name>
</gene>
<dbReference type="EMBL" id="NBNE01003849">
    <property type="protein sequence ID" value="OWZ06714.1"/>
    <property type="molecule type" value="Genomic_DNA"/>
</dbReference>
<accession>A0A225VNP1</accession>
<keyword evidence="8" id="KW-1185">Reference proteome</keyword>
<evidence type="ECO:0000256" key="3">
    <source>
        <dbReference type="ARBA" id="ARBA00022692"/>
    </source>
</evidence>
<evidence type="ECO:0000256" key="5">
    <source>
        <dbReference type="ARBA" id="ARBA00023136"/>
    </source>
</evidence>
<dbReference type="OrthoDB" id="440424at2759"/>
<comment type="similarity">
    <text evidence="2">Belongs to the IFI6/IFI27 family.</text>
</comment>
<keyword evidence="4 6" id="KW-1133">Transmembrane helix</keyword>
<dbReference type="PANTHER" id="PTHR16932:SF18">
    <property type="entry name" value="INTERFERON, ALPHA-INDUCIBLE PROTEIN 27-LIKE 2"/>
    <property type="match status" value="1"/>
</dbReference>
<feature type="transmembrane region" description="Helical" evidence="6">
    <location>
        <begin position="110"/>
        <end position="130"/>
    </location>
</feature>
<evidence type="ECO:0000256" key="1">
    <source>
        <dbReference type="ARBA" id="ARBA00004141"/>
    </source>
</evidence>
<feature type="transmembrane region" description="Helical" evidence="6">
    <location>
        <begin position="82"/>
        <end position="104"/>
    </location>
</feature>
<keyword evidence="3 6" id="KW-0812">Transmembrane</keyword>
<evidence type="ECO:0000256" key="2">
    <source>
        <dbReference type="ARBA" id="ARBA00007262"/>
    </source>
</evidence>
<evidence type="ECO:0000256" key="4">
    <source>
        <dbReference type="ARBA" id="ARBA00022989"/>
    </source>
</evidence>
<dbReference type="AlphaFoldDB" id="A0A225VNP1"/>
<dbReference type="InterPro" id="IPR009311">
    <property type="entry name" value="IFI6/IFI27-like"/>
</dbReference>
<feature type="transmembrane region" description="Helical" evidence="6">
    <location>
        <begin position="12"/>
        <end position="36"/>
    </location>
</feature>
<feature type="transmembrane region" description="Helical" evidence="6">
    <location>
        <begin position="48"/>
        <end position="70"/>
    </location>
</feature>
<dbReference type="GO" id="GO:0031966">
    <property type="term" value="C:mitochondrial membrane"/>
    <property type="evidence" value="ECO:0007669"/>
    <property type="project" value="TreeGrafter"/>
</dbReference>
<proteinExistence type="inferred from homology"/>
<dbReference type="Proteomes" id="UP000198211">
    <property type="component" value="Unassembled WGS sequence"/>
</dbReference>
<dbReference type="Pfam" id="PF06140">
    <property type="entry name" value="Ifi-6-16"/>
    <property type="match status" value="1"/>
</dbReference>
<dbReference type="Gene3D" id="6.10.110.10">
    <property type="match status" value="1"/>
</dbReference>
<evidence type="ECO:0000256" key="6">
    <source>
        <dbReference type="SAM" id="Phobius"/>
    </source>
</evidence>
<name>A0A225VNP1_9STRA</name>
<keyword evidence="5 6" id="KW-0472">Membrane</keyword>
<protein>
    <submittedName>
        <fullName evidence="7">Interferon alpha-inducible protein</fullName>
    </submittedName>
</protein>
<dbReference type="InterPro" id="IPR038213">
    <property type="entry name" value="IFI6/IFI27-like_sf"/>
</dbReference>
<dbReference type="PANTHER" id="PTHR16932">
    <property type="entry name" value="INTERFERON ALPHA-INDUCIBLE PROTEIN 27"/>
    <property type="match status" value="1"/>
</dbReference>
<comment type="subcellular location">
    <subcellularLocation>
        <location evidence="1">Membrane</location>
        <topology evidence="1">Multi-pass membrane protein</topology>
    </subcellularLocation>
</comment>
<reference evidence="8" key="1">
    <citation type="submission" date="2017-03" db="EMBL/GenBank/DDBJ databases">
        <title>Phytopthora megakarya and P. palmivora, two closely related causual agents of cacao black pod achieved similar genome size and gene model numbers by different mechanisms.</title>
        <authorList>
            <person name="Ali S."/>
            <person name="Shao J."/>
            <person name="Larry D.J."/>
            <person name="Kronmiller B."/>
            <person name="Shen D."/>
            <person name="Strem M.D."/>
            <person name="Melnick R.L."/>
            <person name="Guiltinan M.J."/>
            <person name="Tyler B.M."/>
            <person name="Meinhardt L.W."/>
            <person name="Bailey B.A."/>
        </authorList>
    </citation>
    <scope>NUCLEOTIDE SEQUENCE [LARGE SCALE GENOMIC DNA]</scope>
    <source>
        <strain evidence="8">zdho120</strain>
    </source>
</reference>
<organism evidence="7 8">
    <name type="scientific">Phytophthora megakarya</name>
    <dbReference type="NCBI Taxonomy" id="4795"/>
    <lineage>
        <taxon>Eukaryota</taxon>
        <taxon>Sar</taxon>
        <taxon>Stramenopiles</taxon>
        <taxon>Oomycota</taxon>
        <taxon>Peronosporomycetes</taxon>
        <taxon>Peronosporales</taxon>
        <taxon>Peronosporaceae</taxon>
        <taxon>Phytophthora</taxon>
    </lineage>
</organism>
<evidence type="ECO:0000313" key="7">
    <source>
        <dbReference type="EMBL" id="OWZ06714.1"/>
    </source>
</evidence>
<sequence>MFVAIAADYAGATPGITFVAPALIGTGTAGIATIVAPFATMVGTATTIAPLTTLIASGVGSAAAVILNAVGFTSAGIAAKSLAAKLMSMSAIANGGGIPAGGFVATMQSIGVLGVGGLTLLGIVAGAGIVGGAHACYASGKAVAAAATATATSFWMSPIVLTGARVVAGGAVGYFVCWAVMDKLYYHVFDDENAARQAFA</sequence>
<evidence type="ECO:0000313" key="8">
    <source>
        <dbReference type="Proteomes" id="UP000198211"/>
    </source>
</evidence>
<comment type="caution">
    <text evidence="7">The sequence shown here is derived from an EMBL/GenBank/DDBJ whole genome shotgun (WGS) entry which is preliminary data.</text>
</comment>